<feature type="compositionally biased region" description="Basic and acidic residues" evidence="1">
    <location>
        <begin position="203"/>
        <end position="215"/>
    </location>
</feature>
<accession>A0AAD5XZ05</accession>
<feature type="compositionally biased region" description="Polar residues" evidence="1">
    <location>
        <begin position="100"/>
        <end position="110"/>
    </location>
</feature>
<proteinExistence type="predicted"/>
<evidence type="ECO:0000313" key="2">
    <source>
        <dbReference type="EMBL" id="KAJ3226917.1"/>
    </source>
</evidence>
<organism evidence="2 3">
    <name type="scientific">Clydaea vesicula</name>
    <dbReference type="NCBI Taxonomy" id="447962"/>
    <lineage>
        <taxon>Eukaryota</taxon>
        <taxon>Fungi</taxon>
        <taxon>Fungi incertae sedis</taxon>
        <taxon>Chytridiomycota</taxon>
        <taxon>Chytridiomycota incertae sedis</taxon>
        <taxon>Chytridiomycetes</taxon>
        <taxon>Lobulomycetales</taxon>
        <taxon>Lobulomycetaceae</taxon>
        <taxon>Clydaea</taxon>
    </lineage>
</organism>
<dbReference type="PANTHER" id="PTHR34117:SF1">
    <property type="entry name" value="STYLE CELL-CYCLE INHIBITOR 1"/>
    <property type="match status" value="1"/>
</dbReference>
<feature type="region of interest" description="Disordered" evidence="1">
    <location>
        <begin position="90"/>
        <end position="110"/>
    </location>
</feature>
<dbReference type="EMBL" id="JADGJW010000026">
    <property type="protein sequence ID" value="KAJ3226917.1"/>
    <property type="molecule type" value="Genomic_DNA"/>
</dbReference>
<reference evidence="2" key="1">
    <citation type="submission" date="2020-05" db="EMBL/GenBank/DDBJ databases">
        <title>Phylogenomic resolution of chytrid fungi.</title>
        <authorList>
            <person name="Stajich J.E."/>
            <person name="Amses K."/>
            <person name="Simmons R."/>
            <person name="Seto K."/>
            <person name="Myers J."/>
            <person name="Bonds A."/>
            <person name="Quandt C.A."/>
            <person name="Barry K."/>
            <person name="Liu P."/>
            <person name="Grigoriev I."/>
            <person name="Longcore J.E."/>
            <person name="James T.Y."/>
        </authorList>
    </citation>
    <scope>NUCLEOTIDE SEQUENCE</scope>
    <source>
        <strain evidence="2">JEL0476</strain>
    </source>
</reference>
<evidence type="ECO:0000313" key="3">
    <source>
        <dbReference type="Proteomes" id="UP001211065"/>
    </source>
</evidence>
<name>A0AAD5XZ05_9FUNG</name>
<protein>
    <submittedName>
        <fullName evidence="2">Uncharacterized protein</fullName>
    </submittedName>
</protein>
<dbReference type="Proteomes" id="UP001211065">
    <property type="component" value="Unassembled WGS sequence"/>
</dbReference>
<feature type="region of interest" description="Disordered" evidence="1">
    <location>
        <begin position="191"/>
        <end position="215"/>
    </location>
</feature>
<dbReference type="InterPro" id="IPR044688">
    <property type="entry name" value="SCI-1-like"/>
</dbReference>
<gene>
    <name evidence="2" type="ORF">HK099_003869</name>
</gene>
<keyword evidence="3" id="KW-1185">Reference proteome</keyword>
<comment type="caution">
    <text evidence="2">The sequence shown here is derived from an EMBL/GenBank/DDBJ whole genome shotgun (WGS) entry which is preliminary data.</text>
</comment>
<dbReference type="PANTHER" id="PTHR34117">
    <property type="entry name" value="STYLE CELL-CYCLE INHIBITOR 1"/>
    <property type="match status" value="1"/>
</dbReference>
<evidence type="ECO:0000256" key="1">
    <source>
        <dbReference type="SAM" id="MobiDB-lite"/>
    </source>
</evidence>
<sequence length="255" mass="30538">MVFQEISSDDFYSKNKEFRLWLKGEKKKHIDEISSKAAHKYFDKFVKRWNKRKLPKEFYNLEESRLEDPRELEKAVDDVESATQNFKVLSHSNSEKLKQDNSLPSTQRGVVNSKIHAHDQFELEERIEREKINKKLEDKYNRKRKETLDDEILGERPVSGSKEFFLEKKRQKAETMKGFAERDYDDVELSDKEVYGNGPSSIEEAKKAIERSKQRKLDYKEKKIEEKKNLMREKLNSYKDKEEKTMQMLRSLIKN</sequence>
<dbReference type="AlphaFoldDB" id="A0AAD5XZ05"/>